<evidence type="ECO:0000259" key="2">
    <source>
        <dbReference type="Pfam" id="PF12166"/>
    </source>
</evidence>
<feature type="non-terminal residue" evidence="4">
    <location>
        <position position="1"/>
    </location>
</feature>
<dbReference type="InterPro" id="IPR031334">
    <property type="entry name" value="Piezo_cap_dom"/>
</dbReference>
<organism evidence="4 5">
    <name type="scientific">Didymodactylos carnosus</name>
    <dbReference type="NCBI Taxonomy" id="1234261"/>
    <lineage>
        <taxon>Eukaryota</taxon>
        <taxon>Metazoa</taxon>
        <taxon>Spiralia</taxon>
        <taxon>Gnathifera</taxon>
        <taxon>Rotifera</taxon>
        <taxon>Eurotatoria</taxon>
        <taxon>Bdelloidea</taxon>
        <taxon>Philodinida</taxon>
        <taxon>Philodinidae</taxon>
        <taxon>Didymodactylos</taxon>
    </lineage>
</organism>
<evidence type="ECO:0000313" key="5">
    <source>
        <dbReference type="Proteomes" id="UP000682733"/>
    </source>
</evidence>
<gene>
    <name evidence="3" type="ORF">OVA965_LOCUS27826</name>
    <name evidence="4" type="ORF">TMI583_LOCUS28572</name>
</gene>
<dbReference type="InterPro" id="IPR027272">
    <property type="entry name" value="Piezo"/>
</dbReference>
<keyword evidence="1" id="KW-0812">Transmembrane</keyword>
<dbReference type="EMBL" id="CAJNOK010018596">
    <property type="protein sequence ID" value="CAF1285104.1"/>
    <property type="molecule type" value="Genomic_DNA"/>
</dbReference>
<dbReference type="Proteomes" id="UP000682733">
    <property type="component" value="Unassembled WGS sequence"/>
</dbReference>
<feature type="domain" description="Piezo non-specific cation channel cap" evidence="2">
    <location>
        <begin position="6"/>
        <end position="110"/>
    </location>
</feature>
<dbReference type="EMBL" id="CAJOBA010040160">
    <property type="protein sequence ID" value="CAF4090017.1"/>
    <property type="molecule type" value="Genomic_DNA"/>
</dbReference>
<proteinExistence type="predicted"/>
<dbReference type="Proteomes" id="UP000677228">
    <property type="component" value="Unassembled WGS sequence"/>
</dbReference>
<dbReference type="GO" id="GO:0016020">
    <property type="term" value="C:membrane"/>
    <property type="evidence" value="ECO:0007669"/>
    <property type="project" value="InterPro"/>
</dbReference>
<accession>A0A8S2QAY5</accession>
<dbReference type="GO" id="GO:0008381">
    <property type="term" value="F:mechanosensitive monoatomic ion channel activity"/>
    <property type="evidence" value="ECO:0007669"/>
    <property type="project" value="InterPro"/>
</dbReference>
<comment type="caution">
    <text evidence="4">The sequence shown here is derived from an EMBL/GenBank/DDBJ whole genome shotgun (WGS) entry which is preliminary data.</text>
</comment>
<reference evidence="4" key="1">
    <citation type="submission" date="2021-02" db="EMBL/GenBank/DDBJ databases">
        <authorList>
            <person name="Nowell W R."/>
        </authorList>
    </citation>
    <scope>NUCLEOTIDE SEQUENCE</scope>
</reference>
<sequence>IATNRADYLTLIMFNDKISPANISFLTRYGIVGIYTTIVLALAQFIRGSLFSGPNSIMFEELPQVDALWNFISDIYLLRTVDEYMIETEYFERLIYIYRDPQVLLYWTKEKKQIIGIYTTFVLVVARLLRTILQTSQTIMFNELPYVDRIWHLLSDIYLVREHLYLFIEEQLFAKLLFLYRSPETLIKYTKLKYE</sequence>
<evidence type="ECO:0000313" key="3">
    <source>
        <dbReference type="EMBL" id="CAF1285104.1"/>
    </source>
</evidence>
<name>A0A8S2QAY5_9BILA</name>
<keyword evidence="1" id="KW-0472">Membrane</keyword>
<feature type="transmembrane region" description="Helical" evidence="1">
    <location>
        <begin position="26"/>
        <end position="46"/>
    </location>
</feature>
<feature type="transmembrane region" description="Helical" evidence="1">
    <location>
        <begin position="114"/>
        <end position="133"/>
    </location>
</feature>
<dbReference type="PANTHER" id="PTHR47049">
    <property type="entry name" value="PIEZO-TYPE MECHANOSENSITIVE ION CHANNEL HOMOLOG"/>
    <property type="match status" value="1"/>
</dbReference>
<feature type="domain" description="Piezo non-specific cation channel cap" evidence="2">
    <location>
        <begin position="114"/>
        <end position="191"/>
    </location>
</feature>
<evidence type="ECO:0000256" key="1">
    <source>
        <dbReference type="SAM" id="Phobius"/>
    </source>
</evidence>
<dbReference type="Pfam" id="PF12166">
    <property type="entry name" value="Piezo_cap"/>
    <property type="match status" value="2"/>
</dbReference>
<keyword evidence="1" id="KW-1133">Transmembrane helix</keyword>
<dbReference type="PANTHER" id="PTHR47049:SF2">
    <property type="entry name" value="PIEZO-TYPE MECHANOSENSITIVE ION CHANNEL HOMOLOG"/>
    <property type="match status" value="1"/>
</dbReference>
<evidence type="ECO:0000313" key="4">
    <source>
        <dbReference type="EMBL" id="CAF4090017.1"/>
    </source>
</evidence>
<dbReference type="AlphaFoldDB" id="A0A8S2QAY5"/>
<protein>
    <recommendedName>
        <fullName evidence="2">Piezo non-specific cation channel cap domain-containing protein</fullName>
    </recommendedName>
</protein>